<organism evidence="2 3">
    <name type="scientific">Catalinimonas alkaloidigena</name>
    <dbReference type="NCBI Taxonomy" id="1075417"/>
    <lineage>
        <taxon>Bacteria</taxon>
        <taxon>Pseudomonadati</taxon>
        <taxon>Bacteroidota</taxon>
        <taxon>Cytophagia</taxon>
        <taxon>Cytophagales</taxon>
        <taxon>Catalimonadaceae</taxon>
        <taxon>Catalinimonas</taxon>
    </lineage>
</organism>
<evidence type="ECO:0000313" key="3">
    <source>
        <dbReference type="Proteomes" id="UP000198510"/>
    </source>
</evidence>
<reference evidence="2 3" key="1">
    <citation type="submission" date="2016-10" db="EMBL/GenBank/DDBJ databases">
        <authorList>
            <person name="de Groot N.N."/>
        </authorList>
    </citation>
    <scope>NUCLEOTIDE SEQUENCE [LARGE SCALE GENOMIC DNA]</scope>
    <source>
        <strain evidence="2 3">DSM 25186</strain>
    </source>
</reference>
<dbReference type="SUPFAM" id="SSF55729">
    <property type="entry name" value="Acyl-CoA N-acyltransferases (Nat)"/>
    <property type="match status" value="2"/>
</dbReference>
<sequence length="281" mass="31740">MHCQSLVDVPLDELHATFLEAFSDYLIPMFPSTERFARKLKADGFDPALSAGVMVDGRLAGFILNSIGTWQGKKTAYNGGTGVVPAQRGRHFTQLMYEWLRPHLQAAHVEQCLLEVLTPNLPALRSYKNSGFRTERTLACFQGWVQPPAQLPSGGKIEALSFDRWPTLAAWQATPPAWQNHADVLVRAPDQREIWGLYHQNDLIGGAMYIPETNQVAQLAIRPDRRRQGWGTFLMLYLGSLRNEPLRVLNVDRRHPDAISFLESLGLTVFIDQYEMRLTLA</sequence>
<evidence type="ECO:0000313" key="2">
    <source>
        <dbReference type="EMBL" id="SDM00474.1"/>
    </source>
</evidence>
<feature type="domain" description="N-acetyltransferase" evidence="1">
    <location>
        <begin position="9"/>
        <end position="163"/>
    </location>
</feature>
<proteinExistence type="predicted"/>
<dbReference type="Proteomes" id="UP000198510">
    <property type="component" value="Unassembled WGS sequence"/>
</dbReference>
<dbReference type="EMBL" id="FNFO01000009">
    <property type="protein sequence ID" value="SDM00474.1"/>
    <property type="molecule type" value="Genomic_DNA"/>
</dbReference>
<keyword evidence="3" id="KW-1185">Reference proteome</keyword>
<dbReference type="CDD" id="cd04301">
    <property type="entry name" value="NAT_SF"/>
    <property type="match status" value="1"/>
</dbReference>
<dbReference type="OrthoDB" id="4228396at2"/>
<dbReference type="PROSITE" id="PS51186">
    <property type="entry name" value="GNAT"/>
    <property type="match status" value="2"/>
</dbReference>
<dbReference type="Pfam" id="PF00583">
    <property type="entry name" value="Acetyltransf_1"/>
    <property type="match status" value="1"/>
</dbReference>
<protein>
    <submittedName>
        <fullName evidence="2">Acetyltransferase (GNAT) family protein</fullName>
    </submittedName>
</protein>
<evidence type="ECO:0000259" key="1">
    <source>
        <dbReference type="PROSITE" id="PS51186"/>
    </source>
</evidence>
<dbReference type="Gene3D" id="3.40.630.30">
    <property type="match status" value="2"/>
</dbReference>
<accession>A0A1G9PP22</accession>
<dbReference type="RefSeq" id="WP_089685867.1">
    <property type="nucleotide sequence ID" value="NZ_FNFO01000009.1"/>
</dbReference>
<dbReference type="Pfam" id="PF13508">
    <property type="entry name" value="Acetyltransf_7"/>
    <property type="match status" value="1"/>
</dbReference>
<dbReference type="GO" id="GO:0016747">
    <property type="term" value="F:acyltransferase activity, transferring groups other than amino-acyl groups"/>
    <property type="evidence" value="ECO:0007669"/>
    <property type="project" value="InterPro"/>
</dbReference>
<dbReference type="InterPro" id="IPR000182">
    <property type="entry name" value="GNAT_dom"/>
</dbReference>
<gene>
    <name evidence="2" type="ORF">SAMN05421823_109253</name>
</gene>
<dbReference type="InterPro" id="IPR016181">
    <property type="entry name" value="Acyl_CoA_acyltransferase"/>
</dbReference>
<keyword evidence="2" id="KW-0808">Transferase</keyword>
<dbReference type="AlphaFoldDB" id="A0A1G9PP22"/>
<feature type="domain" description="N-acetyltransferase" evidence="1">
    <location>
        <begin position="155"/>
        <end position="281"/>
    </location>
</feature>
<dbReference type="STRING" id="1075417.SAMN05421823_109253"/>
<name>A0A1G9PP22_9BACT</name>